<organism evidence="1 2">
    <name type="scientific">Gigaspora margarita</name>
    <dbReference type="NCBI Taxonomy" id="4874"/>
    <lineage>
        <taxon>Eukaryota</taxon>
        <taxon>Fungi</taxon>
        <taxon>Fungi incertae sedis</taxon>
        <taxon>Mucoromycota</taxon>
        <taxon>Glomeromycotina</taxon>
        <taxon>Glomeromycetes</taxon>
        <taxon>Diversisporales</taxon>
        <taxon>Gigasporaceae</taxon>
        <taxon>Gigaspora</taxon>
    </lineage>
</organism>
<dbReference type="EMBL" id="CAJVQB010024203">
    <property type="protein sequence ID" value="CAG8803593.1"/>
    <property type="molecule type" value="Genomic_DNA"/>
</dbReference>
<sequence length="124" mass="14232">KLNTTDIEKLNTTNTKQSESSLYNNSTNCDSELKFKLFVENENENILPGKIKHSRTGAMILQDNNDWKEFLKLHKSISTDKIICNLNSKKSNEPKSKALCIFNDNNADKDEMDKADQITKLHQK</sequence>
<dbReference type="Proteomes" id="UP000789901">
    <property type="component" value="Unassembled WGS sequence"/>
</dbReference>
<reference evidence="1 2" key="1">
    <citation type="submission" date="2021-06" db="EMBL/GenBank/DDBJ databases">
        <authorList>
            <person name="Kallberg Y."/>
            <person name="Tangrot J."/>
            <person name="Rosling A."/>
        </authorList>
    </citation>
    <scope>NUCLEOTIDE SEQUENCE [LARGE SCALE GENOMIC DNA]</scope>
    <source>
        <strain evidence="1 2">120-4 pot B 10/14</strain>
    </source>
</reference>
<keyword evidence="2" id="KW-1185">Reference proteome</keyword>
<evidence type="ECO:0000313" key="2">
    <source>
        <dbReference type="Proteomes" id="UP000789901"/>
    </source>
</evidence>
<evidence type="ECO:0000313" key="1">
    <source>
        <dbReference type="EMBL" id="CAG8803593.1"/>
    </source>
</evidence>
<name>A0ABN7VWY9_GIGMA</name>
<gene>
    <name evidence="1" type="ORF">GMARGA_LOCUS23681</name>
</gene>
<feature type="non-terminal residue" evidence="1">
    <location>
        <position position="1"/>
    </location>
</feature>
<protein>
    <submittedName>
        <fullName evidence="1">36425_t:CDS:1</fullName>
    </submittedName>
</protein>
<proteinExistence type="predicted"/>
<accession>A0ABN7VWY9</accession>
<comment type="caution">
    <text evidence="1">The sequence shown here is derived from an EMBL/GenBank/DDBJ whole genome shotgun (WGS) entry which is preliminary data.</text>
</comment>